<sequence length="151" mass="16690">MGTQESFFIGELVEQSGASRDTIRYYEAAGVLPEPRRSEAGYRIYGVEAVDRLRFVDQAKALGLTLGQIADVLAIVDEEREPCQHVRRALEERLLETRRRIGELRQLERRLADALSRTGDEEGTAGAGCRCRIIEEAAGSAAARKTPSAAR</sequence>
<dbReference type="EMBL" id="JAACAK010000130">
    <property type="protein sequence ID" value="NIR76455.1"/>
    <property type="molecule type" value="Genomic_DNA"/>
</dbReference>
<dbReference type="InterPro" id="IPR000551">
    <property type="entry name" value="MerR-type_HTH_dom"/>
</dbReference>
<dbReference type="Gene3D" id="1.10.1660.10">
    <property type="match status" value="1"/>
</dbReference>
<dbReference type="Pfam" id="PF13411">
    <property type="entry name" value="MerR_1"/>
    <property type="match status" value="1"/>
</dbReference>
<dbReference type="GO" id="GO:0003700">
    <property type="term" value="F:DNA-binding transcription factor activity"/>
    <property type="evidence" value="ECO:0007669"/>
    <property type="project" value="InterPro"/>
</dbReference>
<evidence type="ECO:0000256" key="3">
    <source>
        <dbReference type="ARBA" id="ARBA00023163"/>
    </source>
</evidence>
<dbReference type="InterPro" id="IPR009061">
    <property type="entry name" value="DNA-bd_dom_put_sf"/>
</dbReference>
<dbReference type="PANTHER" id="PTHR30204:SF94">
    <property type="entry name" value="HEAVY METAL-DEPENDENT TRANSCRIPTIONAL REGULATOR HI_0293-RELATED"/>
    <property type="match status" value="1"/>
</dbReference>
<accession>A0AAE5CD24</accession>
<proteinExistence type="predicted"/>
<dbReference type="SUPFAM" id="SSF46955">
    <property type="entry name" value="Putative DNA-binding domain"/>
    <property type="match status" value="1"/>
</dbReference>
<dbReference type="GO" id="GO:0003677">
    <property type="term" value="F:DNA binding"/>
    <property type="evidence" value="ECO:0007669"/>
    <property type="project" value="UniProtKB-KW"/>
</dbReference>
<name>A0AAE5CD24_9BACT</name>
<dbReference type="SMART" id="SM00422">
    <property type="entry name" value="HTH_MERR"/>
    <property type="match status" value="1"/>
</dbReference>
<dbReference type="PRINTS" id="PR00040">
    <property type="entry name" value="HTHMERR"/>
</dbReference>
<keyword evidence="3" id="KW-0804">Transcription</keyword>
<keyword evidence="2" id="KW-0238">DNA-binding</keyword>
<evidence type="ECO:0000313" key="6">
    <source>
        <dbReference type="Proteomes" id="UP000702544"/>
    </source>
</evidence>
<comment type="caution">
    <text evidence="5">The sequence shown here is derived from an EMBL/GenBank/DDBJ whole genome shotgun (WGS) entry which is preliminary data.</text>
</comment>
<dbReference type="InterPro" id="IPR047057">
    <property type="entry name" value="MerR_fam"/>
</dbReference>
<evidence type="ECO:0000313" key="5">
    <source>
        <dbReference type="EMBL" id="NIR76455.1"/>
    </source>
</evidence>
<dbReference type="PANTHER" id="PTHR30204">
    <property type="entry name" value="REDOX-CYCLING DRUG-SENSING TRANSCRIPTIONAL ACTIVATOR SOXR"/>
    <property type="match status" value="1"/>
</dbReference>
<dbReference type="AlphaFoldDB" id="A0AAE5CD24"/>
<protein>
    <submittedName>
        <fullName evidence="5">MerR family transcriptional regulator</fullName>
    </submittedName>
</protein>
<organism evidence="5 6">
    <name type="scientific">Candidatus Kutchimonas denitrificans</name>
    <dbReference type="NCBI Taxonomy" id="3056748"/>
    <lineage>
        <taxon>Bacteria</taxon>
        <taxon>Pseudomonadati</taxon>
        <taxon>Gemmatimonadota</taxon>
        <taxon>Gemmatimonadia</taxon>
        <taxon>Candidatus Palauibacterales</taxon>
        <taxon>Candidatus Palauibacteraceae</taxon>
        <taxon>Candidatus Kutchimonas</taxon>
    </lineage>
</organism>
<evidence type="ECO:0000256" key="1">
    <source>
        <dbReference type="ARBA" id="ARBA00023015"/>
    </source>
</evidence>
<keyword evidence="1" id="KW-0805">Transcription regulation</keyword>
<evidence type="ECO:0000259" key="4">
    <source>
        <dbReference type="PROSITE" id="PS50937"/>
    </source>
</evidence>
<reference evidence="5 6" key="1">
    <citation type="submission" date="2020-01" db="EMBL/GenBank/DDBJ databases">
        <title>Genomes assembled from Gulf of Kutch pelagic sediment metagenomes.</title>
        <authorList>
            <person name="Chandrashekar M."/>
            <person name="Mahajan M.S."/>
            <person name="Dave K.J."/>
            <person name="Vatsa P."/>
            <person name="Nathani N.M."/>
        </authorList>
    </citation>
    <scope>NUCLEOTIDE SEQUENCE [LARGE SCALE GENOMIC DNA]</scope>
    <source>
        <strain evidence="5">KS3-K002</strain>
    </source>
</reference>
<gene>
    <name evidence="5" type="ORF">GWO12_15335</name>
</gene>
<dbReference type="Proteomes" id="UP000702544">
    <property type="component" value="Unassembled WGS sequence"/>
</dbReference>
<dbReference type="PROSITE" id="PS50937">
    <property type="entry name" value="HTH_MERR_2"/>
    <property type="match status" value="1"/>
</dbReference>
<feature type="domain" description="HTH merR-type" evidence="4">
    <location>
        <begin position="6"/>
        <end position="75"/>
    </location>
</feature>
<evidence type="ECO:0000256" key="2">
    <source>
        <dbReference type="ARBA" id="ARBA00023125"/>
    </source>
</evidence>